<dbReference type="Proteomes" id="UP000319004">
    <property type="component" value="Chromosome"/>
</dbReference>
<keyword evidence="2" id="KW-0946">Virion</keyword>
<dbReference type="InterPro" id="IPR036415">
    <property type="entry name" value="Lamin_tail_dom_sf"/>
</dbReference>
<dbReference type="InterPro" id="IPR014867">
    <property type="entry name" value="Spore_coat_CotH_CotH2/3/7"/>
</dbReference>
<name>A0A518HTU7_9BACT</name>
<dbReference type="Pfam" id="PF16841">
    <property type="entry name" value="CBM60"/>
    <property type="match status" value="2"/>
</dbReference>
<dbReference type="PROSITE" id="PS51841">
    <property type="entry name" value="LTD"/>
    <property type="match status" value="2"/>
</dbReference>
<evidence type="ECO:0000313" key="3">
    <source>
        <dbReference type="Proteomes" id="UP000319004"/>
    </source>
</evidence>
<feature type="domain" description="LTD" evidence="1">
    <location>
        <begin position="945"/>
        <end position="1064"/>
    </location>
</feature>
<dbReference type="AlphaFoldDB" id="A0A518HTU7"/>
<dbReference type="PANTHER" id="PTHR40050:SF1">
    <property type="entry name" value="INNER SPORE COAT PROTEIN H"/>
    <property type="match status" value="1"/>
</dbReference>
<dbReference type="SUPFAM" id="SSF74853">
    <property type="entry name" value="Lamin A/C globular tail domain"/>
    <property type="match status" value="2"/>
</dbReference>
<reference evidence="2 3" key="1">
    <citation type="submission" date="2019-03" db="EMBL/GenBank/DDBJ databases">
        <title>Deep-cultivation of Planctomycetes and their phenomic and genomic characterization uncovers novel biology.</title>
        <authorList>
            <person name="Wiegand S."/>
            <person name="Jogler M."/>
            <person name="Boedeker C."/>
            <person name="Pinto D."/>
            <person name="Vollmers J."/>
            <person name="Rivas-Marin E."/>
            <person name="Kohn T."/>
            <person name="Peeters S.H."/>
            <person name="Heuer A."/>
            <person name="Rast P."/>
            <person name="Oberbeckmann S."/>
            <person name="Bunk B."/>
            <person name="Jeske O."/>
            <person name="Meyerdierks A."/>
            <person name="Storesund J.E."/>
            <person name="Kallscheuer N."/>
            <person name="Luecker S."/>
            <person name="Lage O.M."/>
            <person name="Pohl T."/>
            <person name="Merkel B.J."/>
            <person name="Hornburger P."/>
            <person name="Mueller R.-W."/>
            <person name="Bruemmer F."/>
            <person name="Labrenz M."/>
            <person name="Spormann A.M."/>
            <person name="Op den Camp H."/>
            <person name="Overmann J."/>
            <person name="Amann R."/>
            <person name="Jetten M.S.M."/>
            <person name="Mascher T."/>
            <person name="Medema M.H."/>
            <person name="Devos D.P."/>
            <person name="Kaster A.-K."/>
            <person name="Ovreas L."/>
            <person name="Rohde M."/>
            <person name="Galperin M.Y."/>
            <person name="Jogler C."/>
        </authorList>
    </citation>
    <scope>NUCLEOTIDE SEQUENCE [LARGE SCALE GENOMIC DNA]</scope>
    <source>
        <strain evidence="2 3">Enr13</strain>
    </source>
</reference>
<sequence length="1245" mass="134473">MLAADCAAAFSDPGGETAAAEVTPQQLTASHNAASQQTSQIVFIDSSVDQIDHLVGGLAKHHELVLLQPDRGGLEQITEVLATRRNVDSVHLLAHGQSGALQMGNQRVDSEMIRNYESEIRSWSRALTAHADLLIYGCETGAGVRGLNLVQQLAEWTGADVAASTDKTGSASADADWDLERHVGTIEAGLAFDSATRQSYQAFLPITIQAAGARGEEQMLVQIDQTTVATFDNVDRSLQSYTVDVDGIDADQVRVVFTNDLYDPANGIDRNLRVDKIIIDGVTYETEAPEVFSTGTWKPVEGIVPGYRLSETLHSNGYFQYAGSTVDPGGDPSLLVINEIHYNPGPDGAVDSDAEFLELYNSGDQSVDLGGLSFTGFNLTFSSGTTLGPGAYAIVSPSIAIAEATWGVTPIAEFASGGLSGGGELIQLLGADGVTVIDEVSYLDESPWSALPDGNGPSLELRDWALDNSVAENWGVSIGAPTPAAENSIFGEPAVDPITDIVVSPGIVLPNQDFSINATIADATEATLVYKVMFGAEQSLAMTNTGGNTWDATIPGAEAGTLIRYRIESDVAVAPFNDTINYFGIVVSPTDITGNTLPLFQFFVDESEFTELTTTELALTNTTIGAVVYYNGEVIDNATVRVRGGDYSREFFPKKSLKFELPKGHTIDIGAEGSYPIDEFGINADFGDWSVVTPDISWDVFNAETESFTSSFFVRAEMNGDFHGVFRFQELYDGAWRTGNGISDADEFFKAEQGGFGSSPKFDKKSPDDGDLTSLAQLNSVLTAPPSPAKTAYLYDNVDVPNVINHMAISTLMRHDDQSSQNFYMLLDQETGLWSIVEWDVDRTWTPDGLGPFTTPEPIEHELLDSIFEIPEFQDMYWRRMQTLVDTYLSDDRLLTRFDQLVDGIGATNSALEFAKWNRNDIYANPYWANQFEAAIETRRADFANEIRMPGSASGSNDIVINELHYNPLDGDPEFIELYNNSATESVDLSGWTIDGVGLQIAYGTVILPGEYVIFTDDFSSFRSLYPGDLFVSGQYSGGLSGGGELITLSDAAGNLIDSVEYDDVAPWPTEPDGNGFTLALIDPALDNSVAANWSPSNQINGTPGLPNNAQNVSTLVKIYAAGSLGDEIVTLQVAGQQVAIFDLSNFGGEAGDLLDRNFTELRWVTDTTVDPADVRISFINDRYDPANGIDSNVAIDRIEISGTVYETEAPTVYSTGTYVNGVGISPGFRLSEILHTNGYFQFNA</sequence>
<feature type="domain" description="LTD" evidence="1">
    <location>
        <begin position="328"/>
        <end position="444"/>
    </location>
</feature>
<dbReference type="Pfam" id="PF08757">
    <property type="entry name" value="CotH"/>
    <property type="match status" value="1"/>
</dbReference>
<evidence type="ECO:0000313" key="2">
    <source>
        <dbReference type="EMBL" id="QDV44261.1"/>
    </source>
</evidence>
<organism evidence="2 3">
    <name type="scientific">Stieleria neptunia</name>
    <dbReference type="NCBI Taxonomy" id="2527979"/>
    <lineage>
        <taxon>Bacteria</taxon>
        <taxon>Pseudomonadati</taxon>
        <taxon>Planctomycetota</taxon>
        <taxon>Planctomycetia</taxon>
        <taxon>Pirellulales</taxon>
        <taxon>Pirellulaceae</taxon>
        <taxon>Stieleria</taxon>
    </lineage>
</organism>
<proteinExistence type="predicted"/>
<evidence type="ECO:0000259" key="1">
    <source>
        <dbReference type="PROSITE" id="PS51841"/>
    </source>
</evidence>
<dbReference type="Gene3D" id="2.60.40.1260">
    <property type="entry name" value="Lamin Tail domain"/>
    <property type="match status" value="1"/>
</dbReference>
<dbReference type="InterPro" id="IPR001322">
    <property type="entry name" value="Lamin_tail_dom"/>
</dbReference>
<dbReference type="Pfam" id="PF14252">
    <property type="entry name" value="DUF4347"/>
    <property type="match status" value="1"/>
</dbReference>
<keyword evidence="2" id="KW-0167">Capsid protein</keyword>
<gene>
    <name evidence="2" type="primary">cotH</name>
    <name evidence="2" type="ORF">Enr13x_41250</name>
</gene>
<dbReference type="Gene3D" id="2.60.60.40">
    <property type="match status" value="2"/>
</dbReference>
<dbReference type="PANTHER" id="PTHR40050">
    <property type="entry name" value="INNER SPORE COAT PROTEIN H"/>
    <property type="match status" value="1"/>
</dbReference>
<dbReference type="KEGG" id="snep:Enr13x_41250"/>
<dbReference type="EMBL" id="CP037423">
    <property type="protein sequence ID" value="QDV44261.1"/>
    <property type="molecule type" value="Genomic_DNA"/>
</dbReference>
<dbReference type="Pfam" id="PF00932">
    <property type="entry name" value="LTD"/>
    <property type="match status" value="2"/>
</dbReference>
<accession>A0A518HTU7</accession>
<dbReference type="InterPro" id="IPR025592">
    <property type="entry name" value="DUF4347"/>
</dbReference>
<protein>
    <submittedName>
        <fullName evidence="2">Inner spore coat protein H</fullName>
    </submittedName>
</protein>
<dbReference type="InterPro" id="IPR031768">
    <property type="entry name" value="CBM60_xylan-bd"/>
</dbReference>
<keyword evidence="3" id="KW-1185">Reference proteome</keyword>